<sequence>MTDVDFIKSVCTVPNAPVGTSPEEERLDDVMAKISASIQQPKSTDSQVPPWEQEPDTPRNSIGWVMGTGAEYWHRFTSWFKELDDETRQAFMSAHPEPQDWRGFYDDLISAA</sequence>
<protein>
    <submittedName>
        <fullName evidence="2">Uncharacterized protein</fullName>
    </submittedName>
</protein>
<comment type="caution">
    <text evidence="2">The sequence shown here is derived from an EMBL/GenBank/DDBJ whole genome shotgun (WGS) entry which is preliminary data.</text>
</comment>
<evidence type="ECO:0000313" key="2">
    <source>
        <dbReference type="EMBL" id="MFC4349455.1"/>
    </source>
</evidence>
<evidence type="ECO:0000256" key="1">
    <source>
        <dbReference type="SAM" id="MobiDB-lite"/>
    </source>
</evidence>
<feature type="region of interest" description="Disordered" evidence="1">
    <location>
        <begin position="37"/>
        <end position="63"/>
    </location>
</feature>
<evidence type="ECO:0000313" key="3">
    <source>
        <dbReference type="Proteomes" id="UP001595776"/>
    </source>
</evidence>
<dbReference type="RefSeq" id="WP_068146536.1">
    <property type="nucleotide sequence ID" value="NZ_JBHSCR010000017.1"/>
</dbReference>
<organism evidence="2 3">
    <name type="scientific">Kordiimonas lipolytica</name>
    <dbReference type="NCBI Taxonomy" id="1662421"/>
    <lineage>
        <taxon>Bacteria</taxon>
        <taxon>Pseudomonadati</taxon>
        <taxon>Pseudomonadota</taxon>
        <taxon>Alphaproteobacteria</taxon>
        <taxon>Kordiimonadales</taxon>
        <taxon>Kordiimonadaceae</taxon>
        <taxon>Kordiimonas</taxon>
    </lineage>
</organism>
<proteinExistence type="predicted"/>
<dbReference type="EMBL" id="JBHSCR010000017">
    <property type="protein sequence ID" value="MFC4349455.1"/>
    <property type="molecule type" value="Genomic_DNA"/>
</dbReference>
<gene>
    <name evidence="2" type="ORF">ACFO5Q_16500</name>
</gene>
<feature type="compositionally biased region" description="Polar residues" evidence="1">
    <location>
        <begin position="37"/>
        <end position="47"/>
    </location>
</feature>
<name>A0ABV8UF14_9PROT</name>
<dbReference type="Proteomes" id="UP001595776">
    <property type="component" value="Unassembled WGS sequence"/>
</dbReference>
<reference evidence="3" key="1">
    <citation type="journal article" date="2019" name="Int. J. Syst. Evol. Microbiol.">
        <title>The Global Catalogue of Microorganisms (GCM) 10K type strain sequencing project: providing services to taxonomists for standard genome sequencing and annotation.</title>
        <authorList>
            <consortium name="The Broad Institute Genomics Platform"/>
            <consortium name="The Broad Institute Genome Sequencing Center for Infectious Disease"/>
            <person name="Wu L."/>
            <person name="Ma J."/>
        </authorList>
    </citation>
    <scope>NUCLEOTIDE SEQUENCE [LARGE SCALE GENOMIC DNA]</scope>
    <source>
        <strain evidence="3">CGMCC 1.15304</strain>
    </source>
</reference>
<accession>A0ABV8UF14</accession>
<keyword evidence="3" id="KW-1185">Reference proteome</keyword>